<comment type="caution">
    <text evidence="1">The sequence shown here is derived from an EMBL/GenBank/DDBJ whole genome shotgun (WGS) entry which is preliminary data.</text>
</comment>
<evidence type="ECO:0000313" key="2">
    <source>
        <dbReference type="Proteomes" id="UP000637643"/>
    </source>
</evidence>
<organism evidence="1 2">
    <name type="scientific">Paenibacillus albidus</name>
    <dbReference type="NCBI Taxonomy" id="2041023"/>
    <lineage>
        <taxon>Bacteria</taxon>
        <taxon>Bacillati</taxon>
        <taxon>Bacillota</taxon>
        <taxon>Bacilli</taxon>
        <taxon>Bacillales</taxon>
        <taxon>Paenibacillaceae</taxon>
        <taxon>Paenibacillus</taxon>
    </lineage>
</organism>
<evidence type="ECO:0000313" key="1">
    <source>
        <dbReference type="EMBL" id="GGG06005.1"/>
    </source>
</evidence>
<keyword evidence="2" id="KW-1185">Reference proteome</keyword>
<accession>A0A917D3P0</accession>
<reference evidence="1" key="2">
    <citation type="submission" date="2020-09" db="EMBL/GenBank/DDBJ databases">
        <authorList>
            <person name="Sun Q."/>
            <person name="Zhou Y."/>
        </authorList>
    </citation>
    <scope>NUCLEOTIDE SEQUENCE</scope>
    <source>
        <strain evidence="1">CGMCC 1.16134</strain>
    </source>
</reference>
<sequence>MNAAGIKVPFSVFGSRTLATFGWAQYRWKHEPVFYVHKRGKARTGTEANYGMVDRLTSRISASGKGLGGFEGGCE</sequence>
<protein>
    <submittedName>
        <fullName evidence="1">Uncharacterized protein</fullName>
    </submittedName>
</protein>
<dbReference type="AlphaFoldDB" id="A0A917D3P0"/>
<proteinExistence type="predicted"/>
<reference evidence="1" key="1">
    <citation type="journal article" date="2014" name="Int. J. Syst. Evol. Microbiol.">
        <title>Complete genome sequence of Corynebacterium casei LMG S-19264T (=DSM 44701T), isolated from a smear-ripened cheese.</title>
        <authorList>
            <consortium name="US DOE Joint Genome Institute (JGI-PGF)"/>
            <person name="Walter F."/>
            <person name="Albersmeier A."/>
            <person name="Kalinowski J."/>
            <person name="Ruckert C."/>
        </authorList>
    </citation>
    <scope>NUCLEOTIDE SEQUENCE</scope>
    <source>
        <strain evidence="1">CGMCC 1.16134</strain>
    </source>
</reference>
<name>A0A917D3P0_9BACL</name>
<dbReference type="Proteomes" id="UP000637643">
    <property type="component" value="Unassembled WGS sequence"/>
</dbReference>
<dbReference type="EMBL" id="BMKR01000040">
    <property type="protein sequence ID" value="GGG06005.1"/>
    <property type="molecule type" value="Genomic_DNA"/>
</dbReference>
<gene>
    <name evidence="1" type="ORF">GCM10010912_58330</name>
</gene>